<evidence type="ECO:0000313" key="2">
    <source>
        <dbReference type="Proteomes" id="UP001279681"/>
    </source>
</evidence>
<name>A0ABU4WB77_9FUSO</name>
<gene>
    <name evidence="1" type="ORF">RFV38_08175</name>
</gene>
<proteinExistence type="predicted"/>
<sequence length="427" mass="49489">MKIAVVGYSDSVSKILKTLEPQYPNIIFLPYEIKQLDESMEELNDLKGRVDGVFSTGIGVYSQIIKKLNLDIPIVYSNREVGSILRALWELRENYGDMENLKIGFDIVEEKILIDTLDEFGIKIAGMDIQEYVEDKNELDFLDEHIKNLAKNKVHCVLTSFGYVYDYFKSKNKPVYRLQATKNEILNQMKVLLRDIKINENLKNRIGVKILKVSKKLKKNDQNCGSSLHKKLDQIFLRYSKDIHGNYKKSEEDEYIFFTTQRILETVDNELKFLKLLQEINSLGKKVSVGIGYAQNIQEASINAKKALNISLMNNKGDIYLFSDDKIRGPLYKKNRYDYSTKINNHFEKEAKKMGVTPKYLSKIKALQESLKKQEFTSKELADILEITERSVNRIIKPIIDNGFGEILEYEVCSKAGRPRRVIKFKF</sequence>
<reference evidence="2" key="1">
    <citation type="submission" date="2023-07" db="EMBL/GenBank/DDBJ databases">
        <authorList>
            <person name="Colorado M.A."/>
            <person name="Villamil L.M."/>
            <person name="Melo J.F."/>
            <person name="Rodriguez J.A."/>
            <person name="Ruiz R.Y."/>
        </authorList>
    </citation>
    <scope>NUCLEOTIDE SEQUENCE [LARGE SCALE GENOMIC DNA]</scope>
    <source>
        <strain evidence="2">C33</strain>
    </source>
</reference>
<dbReference type="RefSeq" id="WP_320313870.1">
    <property type="nucleotide sequence ID" value="NZ_JAVIKH010000010.1"/>
</dbReference>
<dbReference type="Proteomes" id="UP001279681">
    <property type="component" value="Unassembled WGS sequence"/>
</dbReference>
<dbReference type="InterPro" id="IPR043128">
    <property type="entry name" value="Rev_trsase/Diguanyl_cyclase"/>
</dbReference>
<evidence type="ECO:0000313" key="1">
    <source>
        <dbReference type="EMBL" id="MDX8336469.1"/>
    </source>
</evidence>
<evidence type="ECO:0008006" key="3">
    <source>
        <dbReference type="Google" id="ProtNLM"/>
    </source>
</evidence>
<organism evidence="1 2">
    <name type="scientific">Candidatus Cetobacterium colombiensis</name>
    <dbReference type="NCBI Taxonomy" id="3073100"/>
    <lineage>
        <taxon>Bacteria</taxon>
        <taxon>Fusobacteriati</taxon>
        <taxon>Fusobacteriota</taxon>
        <taxon>Fusobacteriia</taxon>
        <taxon>Fusobacteriales</taxon>
        <taxon>Fusobacteriaceae</taxon>
        <taxon>Cetobacterium</taxon>
    </lineage>
</organism>
<accession>A0ABU4WB77</accession>
<dbReference type="Gene3D" id="3.30.70.270">
    <property type="match status" value="1"/>
</dbReference>
<dbReference type="EMBL" id="JAVIKH010000010">
    <property type="protein sequence ID" value="MDX8336469.1"/>
    <property type="molecule type" value="Genomic_DNA"/>
</dbReference>
<protein>
    <recommendedName>
        <fullName evidence="3">Transcriptional regulator</fullName>
    </recommendedName>
</protein>
<keyword evidence="2" id="KW-1185">Reference proteome</keyword>
<comment type="caution">
    <text evidence="1">The sequence shown here is derived from an EMBL/GenBank/DDBJ whole genome shotgun (WGS) entry which is preliminary data.</text>
</comment>